<dbReference type="Pfam" id="PF25876">
    <property type="entry name" value="HH_MFP_RND"/>
    <property type="match status" value="1"/>
</dbReference>
<dbReference type="InterPro" id="IPR006143">
    <property type="entry name" value="RND_pump_MFP"/>
</dbReference>
<evidence type="ECO:0000256" key="3">
    <source>
        <dbReference type="SAM" id="SignalP"/>
    </source>
</evidence>
<feature type="domain" description="Multidrug resistance protein MdtA-like alpha-helical hairpin" evidence="4">
    <location>
        <begin position="102"/>
        <end position="171"/>
    </location>
</feature>
<evidence type="ECO:0000259" key="7">
    <source>
        <dbReference type="Pfam" id="PF25967"/>
    </source>
</evidence>
<comment type="caution">
    <text evidence="8">The sequence shown here is derived from an EMBL/GenBank/DDBJ whole genome shotgun (WGS) entry which is preliminary data.</text>
</comment>
<feature type="domain" description="Multidrug resistance protein MdtA-like beta-barrel" evidence="6">
    <location>
        <begin position="208"/>
        <end position="297"/>
    </location>
</feature>
<comment type="subcellular location">
    <subcellularLocation>
        <location evidence="1">Cell inner membrane</location>
        <topology evidence="1">Lipid-anchor</topology>
    </subcellularLocation>
</comment>
<dbReference type="InterPro" id="IPR058627">
    <property type="entry name" value="MdtA-like_C"/>
</dbReference>
<protein>
    <submittedName>
        <fullName evidence="8">Efflux RND transporter periplasmic adaptor subunit</fullName>
    </submittedName>
</protein>
<evidence type="ECO:0000259" key="4">
    <source>
        <dbReference type="Pfam" id="PF25876"/>
    </source>
</evidence>
<evidence type="ECO:0000259" key="5">
    <source>
        <dbReference type="Pfam" id="PF25917"/>
    </source>
</evidence>
<dbReference type="PROSITE" id="PS51257">
    <property type="entry name" value="PROKAR_LIPOPROTEIN"/>
    <property type="match status" value="1"/>
</dbReference>
<evidence type="ECO:0000313" key="9">
    <source>
        <dbReference type="Proteomes" id="UP001203423"/>
    </source>
</evidence>
<dbReference type="NCBIfam" id="TIGR01730">
    <property type="entry name" value="RND_mfp"/>
    <property type="match status" value="1"/>
</dbReference>
<dbReference type="Pfam" id="PF25967">
    <property type="entry name" value="RND-MFP_C"/>
    <property type="match status" value="1"/>
</dbReference>
<dbReference type="Gene3D" id="1.10.287.470">
    <property type="entry name" value="Helix hairpin bin"/>
    <property type="match status" value="1"/>
</dbReference>
<evidence type="ECO:0000256" key="1">
    <source>
        <dbReference type="ARBA" id="ARBA00004519"/>
    </source>
</evidence>
<feature type="chain" id="PRO_5046899960" evidence="3">
    <location>
        <begin position="20"/>
        <end position="379"/>
    </location>
</feature>
<comment type="similarity">
    <text evidence="2">Belongs to the membrane fusion protein (MFP) (TC 8.A.1) family.</text>
</comment>
<dbReference type="Gene3D" id="2.40.30.170">
    <property type="match status" value="1"/>
</dbReference>
<keyword evidence="9" id="KW-1185">Reference proteome</keyword>
<dbReference type="InterPro" id="IPR058624">
    <property type="entry name" value="MdtA-like_HH"/>
</dbReference>
<keyword evidence="3" id="KW-0732">Signal</keyword>
<dbReference type="Gene3D" id="2.40.50.100">
    <property type="match status" value="1"/>
</dbReference>
<dbReference type="Pfam" id="PF25917">
    <property type="entry name" value="BSH_RND"/>
    <property type="match status" value="1"/>
</dbReference>
<evidence type="ECO:0000259" key="6">
    <source>
        <dbReference type="Pfam" id="PF25944"/>
    </source>
</evidence>
<feature type="domain" description="Multidrug resistance protein MdtA-like barrel-sandwich hybrid" evidence="5">
    <location>
        <begin position="64"/>
        <end position="201"/>
    </location>
</feature>
<gene>
    <name evidence="8" type="ORF">L2764_13700</name>
</gene>
<accession>A0ABT0LCU6</accession>
<dbReference type="EMBL" id="JAKIKS010000051">
    <property type="protein sequence ID" value="MCL1125503.1"/>
    <property type="molecule type" value="Genomic_DNA"/>
</dbReference>
<feature type="domain" description="Multidrug resistance protein MdtA-like C-terminal permuted SH3" evidence="7">
    <location>
        <begin position="301"/>
        <end position="361"/>
    </location>
</feature>
<evidence type="ECO:0000256" key="2">
    <source>
        <dbReference type="ARBA" id="ARBA00009477"/>
    </source>
</evidence>
<proteinExistence type="inferred from homology"/>
<reference evidence="8 9" key="1">
    <citation type="submission" date="2022-01" db="EMBL/GenBank/DDBJ databases">
        <title>Whole genome-based taxonomy of the Shewanellaceae.</title>
        <authorList>
            <person name="Martin-Rodriguez A.J."/>
        </authorList>
    </citation>
    <scope>NUCLEOTIDE SEQUENCE [LARGE SCALE GENOMIC DNA]</scope>
    <source>
        <strain evidence="8 9">DSM 17177</strain>
    </source>
</reference>
<organism evidence="8 9">
    <name type="scientific">Shewanella surugensis</name>
    <dbReference type="NCBI Taxonomy" id="212020"/>
    <lineage>
        <taxon>Bacteria</taxon>
        <taxon>Pseudomonadati</taxon>
        <taxon>Pseudomonadota</taxon>
        <taxon>Gammaproteobacteria</taxon>
        <taxon>Alteromonadales</taxon>
        <taxon>Shewanellaceae</taxon>
        <taxon>Shewanella</taxon>
    </lineage>
</organism>
<dbReference type="PANTHER" id="PTHR30158:SF3">
    <property type="entry name" value="MULTIDRUG EFFLUX PUMP SUBUNIT ACRA-RELATED"/>
    <property type="match status" value="1"/>
</dbReference>
<dbReference type="Gene3D" id="2.40.420.20">
    <property type="match status" value="1"/>
</dbReference>
<feature type="signal peptide" evidence="3">
    <location>
        <begin position="1"/>
        <end position="19"/>
    </location>
</feature>
<name>A0ABT0LCU6_9GAMM</name>
<dbReference type="Proteomes" id="UP001203423">
    <property type="component" value="Unassembled WGS sequence"/>
</dbReference>
<dbReference type="InterPro" id="IPR058626">
    <property type="entry name" value="MdtA-like_b-barrel"/>
</dbReference>
<dbReference type="Pfam" id="PF25944">
    <property type="entry name" value="Beta-barrel_RND"/>
    <property type="match status" value="1"/>
</dbReference>
<dbReference type="SUPFAM" id="SSF111369">
    <property type="entry name" value="HlyD-like secretion proteins"/>
    <property type="match status" value="1"/>
</dbReference>
<evidence type="ECO:0000313" key="8">
    <source>
        <dbReference type="EMBL" id="MCL1125503.1"/>
    </source>
</evidence>
<sequence>MRQMINFAMMLGVVFFISACDSNKENSASGVESPIDVGVMTISAKPQVIKVELPGRAVAYLESEVRPQVGGIVIKRSFAEGGFVSKGQSLYQIDPSQYEAALMNAKAELSSAKATLTSAKSKAKRYKVLLKTSAISQQDFDDAQSLYKEAQAQIVVNEANVHTAEINLEYTQVTAPIAGKIGKSSVTKGALVTGNQTDVLAYLQQIDPIYIDIPQSSNQLIYFRNQLKSGELTASDTDNVQLLLNDSSFYHSLGTIKFSDVNVDEGTGSVTLRAQFPNPEHELLPGMYVRVWLNVGTDEKAILVPQKAVTHNVKGQAVVMLVIDNKIVSRVVATAEVINNQWRIVSGLEVGDILVVSGLQKIQVGSKINPMPILTSTDN</sequence>
<dbReference type="InterPro" id="IPR058625">
    <property type="entry name" value="MdtA-like_BSH"/>
</dbReference>
<dbReference type="RefSeq" id="WP_248940817.1">
    <property type="nucleotide sequence ID" value="NZ_JAKIKS010000051.1"/>
</dbReference>
<dbReference type="PANTHER" id="PTHR30158">
    <property type="entry name" value="ACRA/E-RELATED COMPONENT OF DRUG EFFLUX TRANSPORTER"/>
    <property type="match status" value="1"/>
</dbReference>